<proteinExistence type="predicted"/>
<name>W7CXJ8_9LIST</name>
<keyword evidence="3" id="KW-1185">Reference proteome</keyword>
<organism evidence="2 3">
    <name type="scientific">Brochothrix campestris FSL F6-1037</name>
    <dbReference type="NCBI Taxonomy" id="1265861"/>
    <lineage>
        <taxon>Bacteria</taxon>
        <taxon>Bacillati</taxon>
        <taxon>Bacillota</taxon>
        <taxon>Bacilli</taxon>
        <taxon>Bacillales</taxon>
        <taxon>Listeriaceae</taxon>
        <taxon>Brochothrix</taxon>
    </lineage>
</organism>
<dbReference type="EMBL" id="AODH01000018">
    <property type="protein sequence ID" value="EUJ40476.1"/>
    <property type="molecule type" value="Genomic_DNA"/>
</dbReference>
<evidence type="ECO:0000313" key="2">
    <source>
        <dbReference type="EMBL" id="EUJ40476.1"/>
    </source>
</evidence>
<evidence type="ECO:0000259" key="1">
    <source>
        <dbReference type="Pfam" id="PF07423"/>
    </source>
</evidence>
<dbReference type="AlphaFoldDB" id="W7CXJ8"/>
<reference evidence="2 3" key="1">
    <citation type="submission" date="2012-12" db="EMBL/GenBank/DDBJ databases">
        <title>Novel taxa of Listeriaceae from agricultural environments in the United States.</title>
        <authorList>
            <person name="den Bakker H.C."/>
            <person name="Allred A."/>
            <person name="Warchocki S."/>
            <person name="Wright E.M."/>
            <person name="Burrell A."/>
            <person name="Nightingale K.K."/>
            <person name="Kephart D."/>
            <person name="Wiedmann M."/>
        </authorList>
    </citation>
    <scope>NUCLEOTIDE SEQUENCE [LARGE SCALE GENOMIC DNA]</scope>
    <source>
        <strain evidence="2 3">FSL F6-1037</strain>
    </source>
</reference>
<dbReference type="Proteomes" id="UP000019243">
    <property type="component" value="Unassembled WGS sequence"/>
</dbReference>
<comment type="caution">
    <text evidence="2">The sequence shown here is derived from an EMBL/GenBank/DDBJ whole genome shotgun (WGS) entry which is preliminary data.</text>
</comment>
<accession>W7CXJ8</accession>
<feature type="domain" description="DUF1510" evidence="1">
    <location>
        <begin position="3"/>
        <end position="45"/>
    </location>
</feature>
<protein>
    <recommendedName>
        <fullName evidence="1">DUF1510 domain-containing protein</fullName>
    </recommendedName>
</protein>
<sequence>MENGSAAGSDSIATVSLKSGGAPAYRAYLSWVDQKGWQVDKIEVLTVNDKKE</sequence>
<evidence type="ECO:0000313" key="3">
    <source>
        <dbReference type="Proteomes" id="UP000019243"/>
    </source>
</evidence>
<dbReference type="InterPro" id="IPR009988">
    <property type="entry name" value="DUF1510"/>
</dbReference>
<dbReference type="STRING" id="1265861.BCAMP_05069"/>
<dbReference type="Pfam" id="PF07423">
    <property type="entry name" value="DUF1510"/>
    <property type="match status" value="1"/>
</dbReference>
<gene>
    <name evidence="2" type="ORF">BCAMP_05069</name>
</gene>